<dbReference type="EMBL" id="CP068053">
    <property type="protein sequence ID" value="QQS99231.1"/>
    <property type="molecule type" value="Genomic_DNA"/>
</dbReference>
<dbReference type="RefSeq" id="WP_040375838.1">
    <property type="nucleotide sequence ID" value="NZ_CP068053.1"/>
</dbReference>
<evidence type="ECO:0000313" key="2">
    <source>
        <dbReference type="EMBL" id="QQS99231.1"/>
    </source>
</evidence>
<dbReference type="Proteomes" id="UP000595254">
    <property type="component" value="Chromosome"/>
</dbReference>
<feature type="transmembrane region" description="Helical" evidence="1">
    <location>
        <begin position="21"/>
        <end position="45"/>
    </location>
</feature>
<evidence type="ECO:0000256" key="1">
    <source>
        <dbReference type="SAM" id="Phobius"/>
    </source>
</evidence>
<gene>
    <name evidence="2" type="ORF">I6J18_16535</name>
</gene>
<accession>A0A974RZ70</accession>
<name>A0A974RZ70_PERPY</name>
<keyword evidence="1" id="KW-1133">Transmembrane helix</keyword>
<sequence>MDKEKQLVIPLEGLIKLKDNLILLFFKYKFVIYPVAIVGFLYFLIENNDLYSFVIAFKILTTYILPWGIFFCLIQIMRKIK</sequence>
<organism evidence="2 3">
    <name type="scientific">Peribacillus psychrosaccharolyticus</name>
    <name type="common">Bacillus psychrosaccharolyticus</name>
    <dbReference type="NCBI Taxonomy" id="1407"/>
    <lineage>
        <taxon>Bacteria</taxon>
        <taxon>Bacillati</taxon>
        <taxon>Bacillota</taxon>
        <taxon>Bacilli</taxon>
        <taxon>Bacillales</taxon>
        <taxon>Bacillaceae</taxon>
        <taxon>Peribacillus</taxon>
    </lineage>
</organism>
<reference evidence="2 3" key="1">
    <citation type="submission" date="2021-01" db="EMBL/GenBank/DDBJ databases">
        <title>FDA dAtabase for Regulatory Grade micrObial Sequences (FDA-ARGOS): Supporting development and validation of Infectious Disease Dx tests.</title>
        <authorList>
            <person name="Nelson B."/>
            <person name="Plummer A."/>
            <person name="Tallon L."/>
            <person name="Sadzewicz L."/>
            <person name="Zhao X."/>
            <person name="Boylan J."/>
            <person name="Ott S."/>
            <person name="Bowen H."/>
            <person name="Vavikolanu K."/>
            <person name="Mehta A."/>
            <person name="Aluvathingal J."/>
            <person name="Nadendla S."/>
            <person name="Myers T."/>
            <person name="Yan Y."/>
            <person name="Sichtig H."/>
        </authorList>
    </citation>
    <scope>NUCLEOTIDE SEQUENCE [LARGE SCALE GENOMIC DNA]</scope>
    <source>
        <strain evidence="2 3">FDAARGOS_1161</strain>
    </source>
</reference>
<keyword evidence="1" id="KW-0472">Membrane</keyword>
<keyword evidence="1" id="KW-0812">Transmembrane</keyword>
<feature type="transmembrane region" description="Helical" evidence="1">
    <location>
        <begin position="51"/>
        <end position="74"/>
    </location>
</feature>
<protein>
    <submittedName>
        <fullName evidence="2">Uncharacterized protein</fullName>
    </submittedName>
</protein>
<evidence type="ECO:0000313" key="3">
    <source>
        <dbReference type="Proteomes" id="UP000595254"/>
    </source>
</evidence>
<dbReference type="AlphaFoldDB" id="A0A974RZ70"/>
<keyword evidence="3" id="KW-1185">Reference proteome</keyword>
<dbReference type="KEGG" id="ppsr:I6J18_16535"/>
<proteinExistence type="predicted"/>